<accession>A0A8J7FEG5</accession>
<evidence type="ECO:0000256" key="2">
    <source>
        <dbReference type="ARBA" id="ARBA00013194"/>
    </source>
</evidence>
<evidence type="ECO:0000256" key="3">
    <source>
        <dbReference type="ARBA" id="ARBA00022729"/>
    </source>
</evidence>
<keyword evidence="3" id="KW-0732">Signal</keyword>
<reference evidence="8" key="1">
    <citation type="submission" date="2020-10" db="EMBL/GenBank/DDBJ databases">
        <authorList>
            <person name="Castelo-Branco R."/>
            <person name="Eusebio N."/>
            <person name="Adriana R."/>
            <person name="Vieira A."/>
            <person name="Brugerolle De Fraissinette N."/>
            <person name="Rezende De Castro R."/>
            <person name="Schneider M.P."/>
            <person name="Vasconcelos V."/>
            <person name="Leao P.N."/>
        </authorList>
    </citation>
    <scope>NUCLEOTIDE SEQUENCE</scope>
    <source>
        <strain evidence="8">LEGE 06105</strain>
    </source>
</reference>
<evidence type="ECO:0000256" key="1">
    <source>
        <dbReference type="ARBA" id="ARBA00000971"/>
    </source>
</evidence>
<keyword evidence="9" id="KW-1185">Reference proteome</keyword>
<dbReference type="PROSITE" id="PS50198">
    <property type="entry name" value="PPIC_PPIASE_2"/>
    <property type="match status" value="1"/>
</dbReference>
<keyword evidence="5 6" id="KW-0413">Isomerase</keyword>
<dbReference type="InterPro" id="IPR046357">
    <property type="entry name" value="PPIase_dom_sf"/>
</dbReference>
<evidence type="ECO:0000256" key="5">
    <source>
        <dbReference type="ARBA" id="ARBA00023235"/>
    </source>
</evidence>
<dbReference type="GO" id="GO:0003755">
    <property type="term" value="F:peptidyl-prolyl cis-trans isomerase activity"/>
    <property type="evidence" value="ECO:0007669"/>
    <property type="project" value="UniProtKB-KW"/>
</dbReference>
<dbReference type="InterPro" id="IPR000297">
    <property type="entry name" value="PPIase_PpiC"/>
</dbReference>
<dbReference type="InterPro" id="IPR050245">
    <property type="entry name" value="PrsA_foldase"/>
</dbReference>
<dbReference type="EC" id="5.2.1.8" evidence="2"/>
<dbReference type="PANTHER" id="PTHR47245">
    <property type="entry name" value="PEPTIDYLPROLYL ISOMERASE"/>
    <property type="match status" value="1"/>
</dbReference>
<dbReference type="Pfam" id="PF00639">
    <property type="entry name" value="Rotamase"/>
    <property type="match status" value="1"/>
</dbReference>
<dbReference type="PANTHER" id="PTHR47245:SF1">
    <property type="entry name" value="FOLDASE PROTEIN PRSA"/>
    <property type="match status" value="1"/>
</dbReference>
<protein>
    <recommendedName>
        <fullName evidence="2">peptidylprolyl isomerase</fullName>
        <ecNumber evidence="2">5.2.1.8</ecNumber>
    </recommendedName>
</protein>
<dbReference type="Proteomes" id="UP000620559">
    <property type="component" value="Unassembled WGS sequence"/>
</dbReference>
<evidence type="ECO:0000313" key="8">
    <source>
        <dbReference type="EMBL" id="MBE9212786.1"/>
    </source>
</evidence>
<name>A0A8J7FEG5_9CYAN</name>
<comment type="caution">
    <text evidence="8">The sequence shown here is derived from an EMBL/GenBank/DDBJ whole genome shotgun (WGS) entry which is preliminary data.</text>
</comment>
<feature type="domain" description="PpiC" evidence="7">
    <location>
        <begin position="114"/>
        <end position="206"/>
    </location>
</feature>
<gene>
    <name evidence="8" type="ORF">IQ247_08780</name>
</gene>
<comment type="catalytic activity">
    <reaction evidence="1">
        <text>[protein]-peptidylproline (omega=180) = [protein]-peptidylproline (omega=0)</text>
        <dbReference type="Rhea" id="RHEA:16237"/>
        <dbReference type="Rhea" id="RHEA-COMP:10747"/>
        <dbReference type="Rhea" id="RHEA-COMP:10748"/>
        <dbReference type="ChEBI" id="CHEBI:83833"/>
        <dbReference type="ChEBI" id="CHEBI:83834"/>
        <dbReference type="EC" id="5.2.1.8"/>
    </reaction>
</comment>
<evidence type="ECO:0000256" key="4">
    <source>
        <dbReference type="ARBA" id="ARBA00023110"/>
    </source>
</evidence>
<proteinExistence type="predicted"/>
<evidence type="ECO:0000313" key="9">
    <source>
        <dbReference type="Proteomes" id="UP000620559"/>
    </source>
</evidence>
<evidence type="ECO:0000256" key="6">
    <source>
        <dbReference type="PROSITE-ProRule" id="PRU00278"/>
    </source>
</evidence>
<organism evidence="8 9">
    <name type="scientific">Plectonema cf. radiosum LEGE 06105</name>
    <dbReference type="NCBI Taxonomy" id="945769"/>
    <lineage>
        <taxon>Bacteria</taxon>
        <taxon>Bacillati</taxon>
        <taxon>Cyanobacteriota</taxon>
        <taxon>Cyanophyceae</taxon>
        <taxon>Oscillatoriophycideae</taxon>
        <taxon>Oscillatoriales</taxon>
        <taxon>Microcoleaceae</taxon>
        <taxon>Plectonema</taxon>
    </lineage>
</organism>
<dbReference type="SUPFAM" id="SSF54534">
    <property type="entry name" value="FKBP-like"/>
    <property type="match status" value="1"/>
</dbReference>
<dbReference type="Gene3D" id="3.10.50.40">
    <property type="match status" value="1"/>
</dbReference>
<dbReference type="AlphaFoldDB" id="A0A8J7FEG5"/>
<keyword evidence="4 6" id="KW-0697">Rotamase</keyword>
<dbReference type="EMBL" id="JADEWL010000019">
    <property type="protein sequence ID" value="MBE9212786.1"/>
    <property type="molecule type" value="Genomic_DNA"/>
</dbReference>
<sequence>MTAVLQIGDRTINLDEIIPLLKQYGMLPQLLKEIVIDNATASIELSEEEVQKAYKQFYQQQQLGDEEQLQAWLKSRGWEREQLEYLVTRTLKLEKFKQETWGTKLESYFLQRKEKLDKVIYSLIRIKDIAIAQELYFRVQENEQPFAELAREYSQGPEAQTGGLIGPVELGVPHPILAKMLLKSQPGQVLPPTRLGDWILIVRLDNFIPAQLDAATQQRLLNEQFEAWLQGEIASAIKDGKLSVDNSTQS</sequence>
<evidence type="ECO:0000259" key="7">
    <source>
        <dbReference type="PROSITE" id="PS50198"/>
    </source>
</evidence>